<protein>
    <submittedName>
        <fullName evidence="3">Protein kinase domain-containing protein ppk32</fullName>
    </submittedName>
</protein>
<feature type="region of interest" description="Disordered" evidence="1">
    <location>
        <begin position="815"/>
        <end position="837"/>
    </location>
</feature>
<accession>A0A1R1YQT8</accession>
<dbReference type="SMART" id="SM00220">
    <property type="entry name" value="S_TKc"/>
    <property type="match status" value="1"/>
</dbReference>
<dbReference type="InterPro" id="IPR000719">
    <property type="entry name" value="Prot_kinase_dom"/>
</dbReference>
<dbReference type="InterPro" id="IPR011989">
    <property type="entry name" value="ARM-like"/>
</dbReference>
<keyword evidence="3" id="KW-0808">Transferase</keyword>
<evidence type="ECO:0000313" key="4">
    <source>
        <dbReference type="Proteomes" id="UP000187429"/>
    </source>
</evidence>
<dbReference type="Gene3D" id="1.10.510.10">
    <property type="entry name" value="Transferase(Phosphotransferase) domain 1"/>
    <property type="match status" value="1"/>
</dbReference>
<dbReference type="GO" id="GO:0005524">
    <property type="term" value="F:ATP binding"/>
    <property type="evidence" value="ECO:0007669"/>
    <property type="project" value="InterPro"/>
</dbReference>
<keyword evidence="4" id="KW-1185">Reference proteome</keyword>
<sequence length="853" mass="93721">MDAYLARLKDIASSATRSASAVAIATTTKVVDSIQGKLARDYSLSPTPYTTVGCWSLHLATSLKSGKDATAWVLIKKALKQSSPYGQYGDGSFSDKLDYQNSLDFFKKETMKGIQHIINGLEFLHRDAKIIHTNISPTTILINDEGDWKISGFGYCKNSGNLGSYRGYDSTPSIPYKAQRNVEFSAPELILKDIVIDKNDLFSVGCILFAIHNNGHSVIQNTNNNVHDYEKKISKIKSLDLTFLESEFDTQRAVSLLINPNYETRISIQTFLSSNFFNNIYSKTLYDLENINQLTPTAQSNILRQVTQLSNKYPDSILTRKVLPKIEMLLGFALNLKPSLVLLDLILAAISAAISIINKDSITPHLLTSGKSSHSTDPVPILATLMLSFNYAANCLGVSELGSAAAQTVVIFLDNLSLIRSKLTNNSHSLFESTVLPFFYSLIKNGNNVDPSIAEKIYVVSIPSLANDIDKSTLSDVLIPNIIGQYKTTNKLIVKIFILKCFNTISSLCSSSIVNNQILPALVKTKSRNLDLVTLIVSLYSTFASSNKASLDILCKQVIPQCYLYLVEVQLTKISHSQIVNQISQISDSIHKRSVPEYDPQSTSNIATPSTYTPPIKSSYNESNNSINESYIDTANEPKFTFSEIINNQSSLIDFNQNAFNNSSSITNSNNQPAILPTQSSNFNFSGATQNFPSNTNISNRINPATSANFNAINGSFNTPNNNITHTPNYAPSNSSINNISSSGYSINHSSNSTGLENPLKPIKNDPFSSYNSNTLFNQASSNTTSFNKYNNIHSNDKSVINSTNGRFGVDDSDDFGTFSSYKQPDNKQKSAVNAGAKNKNLKTDLSLFDPFS</sequence>
<evidence type="ECO:0000256" key="1">
    <source>
        <dbReference type="SAM" id="MobiDB-lite"/>
    </source>
</evidence>
<evidence type="ECO:0000313" key="3">
    <source>
        <dbReference type="EMBL" id="OMJ29205.1"/>
    </source>
</evidence>
<keyword evidence="3" id="KW-0418">Kinase</keyword>
<dbReference type="Gene3D" id="1.25.10.10">
    <property type="entry name" value="Leucine-rich Repeat Variant"/>
    <property type="match status" value="1"/>
</dbReference>
<evidence type="ECO:0000259" key="2">
    <source>
        <dbReference type="PROSITE" id="PS50011"/>
    </source>
</evidence>
<dbReference type="SUPFAM" id="SSF56112">
    <property type="entry name" value="Protein kinase-like (PK-like)"/>
    <property type="match status" value="1"/>
</dbReference>
<dbReference type="AlphaFoldDB" id="A0A1R1YQT8"/>
<dbReference type="InterPro" id="IPR051177">
    <property type="entry name" value="CIK-Related_Protein"/>
</dbReference>
<dbReference type="PROSITE" id="PS50011">
    <property type="entry name" value="PROTEIN_KINASE_DOM"/>
    <property type="match status" value="1"/>
</dbReference>
<organism evidence="3 4">
    <name type="scientific">Smittium culicis</name>
    <dbReference type="NCBI Taxonomy" id="133412"/>
    <lineage>
        <taxon>Eukaryota</taxon>
        <taxon>Fungi</taxon>
        <taxon>Fungi incertae sedis</taxon>
        <taxon>Zoopagomycota</taxon>
        <taxon>Kickxellomycotina</taxon>
        <taxon>Harpellomycetes</taxon>
        <taxon>Harpellales</taxon>
        <taxon>Legeriomycetaceae</taxon>
        <taxon>Smittium</taxon>
    </lineage>
</organism>
<dbReference type="InterPro" id="IPR011009">
    <property type="entry name" value="Kinase-like_dom_sf"/>
</dbReference>
<dbReference type="Pfam" id="PF00069">
    <property type="entry name" value="Pkinase"/>
    <property type="match status" value="1"/>
</dbReference>
<proteinExistence type="predicted"/>
<gene>
    <name evidence="3" type="ORF">AYI69_g1304</name>
</gene>
<comment type="caution">
    <text evidence="3">The sequence shown here is derived from an EMBL/GenBank/DDBJ whole genome shotgun (WGS) entry which is preliminary data.</text>
</comment>
<dbReference type="OrthoDB" id="79687at2759"/>
<dbReference type="GO" id="GO:0004672">
    <property type="term" value="F:protein kinase activity"/>
    <property type="evidence" value="ECO:0007669"/>
    <property type="project" value="InterPro"/>
</dbReference>
<dbReference type="EMBL" id="LSSM01000351">
    <property type="protein sequence ID" value="OMJ29205.1"/>
    <property type="molecule type" value="Genomic_DNA"/>
</dbReference>
<dbReference type="PANTHER" id="PTHR12984:SF6">
    <property type="entry name" value="SCY1-LIKE PROTEIN 2"/>
    <property type="match status" value="1"/>
</dbReference>
<dbReference type="Proteomes" id="UP000187429">
    <property type="component" value="Unassembled WGS sequence"/>
</dbReference>
<reference evidence="4" key="1">
    <citation type="submission" date="2017-01" db="EMBL/GenBank/DDBJ databases">
        <authorList>
            <person name="Wang Y."/>
            <person name="White M."/>
            <person name="Kvist S."/>
            <person name="Moncalvo J.-M."/>
        </authorList>
    </citation>
    <scope>NUCLEOTIDE SEQUENCE [LARGE SCALE GENOMIC DNA]</scope>
    <source>
        <strain evidence="4">ID-206-W2</strain>
    </source>
</reference>
<dbReference type="PANTHER" id="PTHR12984">
    <property type="entry name" value="SCY1-RELATED S/T PROTEIN KINASE-LIKE"/>
    <property type="match status" value="1"/>
</dbReference>
<name>A0A1R1YQT8_9FUNG</name>
<feature type="domain" description="Protein kinase" evidence="2">
    <location>
        <begin position="1"/>
        <end position="277"/>
    </location>
</feature>